<comment type="caution">
    <text evidence="9">The sequence shown here is derived from an EMBL/GenBank/DDBJ whole genome shotgun (WGS) entry which is preliminary data.</text>
</comment>
<dbReference type="OMA" id="YLMPFNG"/>
<dbReference type="InterPro" id="IPR013057">
    <property type="entry name" value="AA_transpt_TM"/>
</dbReference>
<dbReference type="EMBL" id="PDCK01000039">
    <property type="protein sequence ID" value="PRQ58760.1"/>
    <property type="molecule type" value="Genomic_DNA"/>
</dbReference>
<evidence type="ECO:0000256" key="2">
    <source>
        <dbReference type="ARBA" id="ARBA00022448"/>
    </source>
</evidence>
<dbReference type="AlphaFoldDB" id="A0A2P6SJA3"/>
<proteinExistence type="predicted"/>
<organism evidence="9 10">
    <name type="scientific">Rosa chinensis</name>
    <name type="common">China rose</name>
    <dbReference type="NCBI Taxonomy" id="74649"/>
    <lineage>
        <taxon>Eukaryota</taxon>
        <taxon>Viridiplantae</taxon>
        <taxon>Streptophyta</taxon>
        <taxon>Embryophyta</taxon>
        <taxon>Tracheophyta</taxon>
        <taxon>Spermatophyta</taxon>
        <taxon>Magnoliopsida</taxon>
        <taxon>eudicotyledons</taxon>
        <taxon>Gunneridae</taxon>
        <taxon>Pentapetalae</taxon>
        <taxon>rosids</taxon>
        <taxon>fabids</taxon>
        <taxon>Rosales</taxon>
        <taxon>Rosaceae</taxon>
        <taxon>Rosoideae</taxon>
        <taxon>Rosoideae incertae sedis</taxon>
        <taxon>Rosa</taxon>
    </lineage>
</organism>
<dbReference type="Gramene" id="PRQ58760">
    <property type="protein sequence ID" value="PRQ58760"/>
    <property type="gene ID" value="RchiOBHm_Chr1g0362821"/>
</dbReference>
<evidence type="ECO:0000256" key="4">
    <source>
        <dbReference type="ARBA" id="ARBA00022970"/>
    </source>
</evidence>
<sequence length="105" mass="11374">MSLEELVPSDKSRMYSIFIRTGLVLSTLVVGLCVPFFGLMMSLIGSLFTMLVALILPCACYLSILKGRVTRFQMILCIIIITVGVVASGFGTYSAVTKIVENLSS</sequence>
<keyword evidence="4" id="KW-0029">Amino-acid transport</keyword>
<evidence type="ECO:0000256" key="1">
    <source>
        <dbReference type="ARBA" id="ARBA00004370"/>
    </source>
</evidence>
<evidence type="ECO:0000256" key="5">
    <source>
        <dbReference type="ARBA" id="ARBA00022989"/>
    </source>
</evidence>
<evidence type="ECO:0000313" key="9">
    <source>
        <dbReference type="EMBL" id="PRQ58760.1"/>
    </source>
</evidence>
<dbReference type="Proteomes" id="UP000238479">
    <property type="component" value="Chromosome 1"/>
</dbReference>
<keyword evidence="6 7" id="KW-0472">Membrane</keyword>
<keyword evidence="5 7" id="KW-1133">Transmembrane helix</keyword>
<dbReference type="Pfam" id="PF01490">
    <property type="entry name" value="Aa_trans"/>
    <property type="match status" value="1"/>
</dbReference>
<evidence type="ECO:0000313" key="10">
    <source>
        <dbReference type="Proteomes" id="UP000238479"/>
    </source>
</evidence>
<comment type="subcellular location">
    <subcellularLocation>
        <location evidence="1">Membrane</location>
    </subcellularLocation>
</comment>
<gene>
    <name evidence="9" type="ORF">RchiOBHm_Chr1g0362821</name>
</gene>
<evidence type="ECO:0000259" key="8">
    <source>
        <dbReference type="Pfam" id="PF01490"/>
    </source>
</evidence>
<feature type="domain" description="Amino acid transporter transmembrane" evidence="8">
    <location>
        <begin position="10"/>
        <end position="95"/>
    </location>
</feature>
<protein>
    <submittedName>
        <fullName evidence="9">Putative amino acid transporter, transmembrane domain-containing protein</fullName>
    </submittedName>
</protein>
<name>A0A2P6SJA3_ROSCH</name>
<dbReference type="GO" id="GO:0006865">
    <property type="term" value="P:amino acid transport"/>
    <property type="evidence" value="ECO:0007669"/>
    <property type="project" value="UniProtKB-KW"/>
</dbReference>
<keyword evidence="2" id="KW-0813">Transport</keyword>
<feature type="transmembrane region" description="Helical" evidence="7">
    <location>
        <begin position="43"/>
        <end position="62"/>
    </location>
</feature>
<keyword evidence="10" id="KW-1185">Reference proteome</keyword>
<evidence type="ECO:0000256" key="3">
    <source>
        <dbReference type="ARBA" id="ARBA00022692"/>
    </source>
</evidence>
<feature type="transmembrane region" description="Helical" evidence="7">
    <location>
        <begin position="74"/>
        <end position="96"/>
    </location>
</feature>
<evidence type="ECO:0000256" key="6">
    <source>
        <dbReference type="ARBA" id="ARBA00023136"/>
    </source>
</evidence>
<keyword evidence="3 7" id="KW-0812">Transmembrane</keyword>
<accession>A0A2P6SJA3</accession>
<reference evidence="9 10" key="1">
    <citation type="journal article" date="2018" name="Nat. Genet.">
        <title>The Rosa genome provides new insights in the design of modern roses.</title>
        <authorList>
            <person name="Bendahmane M."/>
        </authorList>
    </citation>
    <scope>NUCLEOTIDE SEQUENCE [LARGE SCALE GENOMIC DNA]</scope>
    <source>
        <strain evidence="10">cv. Old Blush</strain>
    </source>
</reference>
<feature type="transmembrane region" description="Helical" evidence="7">
    <location>
        <begin position="17"/>
        <end position="37"/>
    </location>
</feature>
<dbReference type="GO" id="GO:0016020">
    <property type="term" value="C:membrane"/>
    <property type="evidence" value="ECO:0007669"/>
    <property type="project" value="UniProtKB-SubCell"/>
</dbReference>
<evidence type="ECO:0000256" key="7">
    <source>
        <dbReference type="SAM" id="Phobius"/>
    </source>
</evidence>